<feature type="transmembrane region" description="Helical" evidence="1">
    <location>
        <begin position="211"/>
        <end position="234"/>
    </location>
</feature>
<feature type="transmembrane region" description="Helical" evidence="1">
    <location>
        <begin position="260"/>
        <end position="280"/>
    </location>
</feature>
<reference evidence="2 3" key="1">
    <citation type="submission" date="2024-03" db="EMBL/GenBank/DDBJ databases">
        <title>Mouse gut bacterial collection (mGBC) of GemPharmatech.</title>
        <authorList>
            <person name="He Y."/>
            <person name="Dong L."/>
            <person name="Wu D."/>
            <person name="Gao X."/>
            <person name="Lin Z."/>
        </authorList>
    </citation>
    <scope>NUCLEOTIDE SEQUENCE [LARGE SCALE GENOMIC DNA]</scope>
    <source>
        <strain evidence="2 3">20-218</strain>
    </source>
</reference>
<feature type="transmembrane region" description="Helical" evidence="1">
    <location>
        <begin position="286"/>
        <end position="303"/>
    </location>
</feature>
<feature type="transmembrane region" description="Helical" evidence="1">
    <location>
        <begin position="179"/>
        <end position="199"/>
    </location>
</feature>
<organism evidence="2 3">
    <name type="scientific">Lactococcus muris</name>
    <dbReference type="NCBI Taxonomy" id="2941330"/>
    <lineage>
        <taxon>Bacteria</taxon>
        <taxon>Bacillati</taxon>
        <taxon>Bacillota</taxon>
        <taxon>Bacilli</taxon>
        <taxon>Lactobacillales</taxon>
        <taxon>Streptococcaceae</taxon>
        <taxon>Lactococcus</taxon>
    </lineage>
</organism>
<feature type="transmembrane region" description="Helical" evidence="1">
    <location>
        <begin position="349"/>
        <end position="372"/>
    </location>
</feature>
<accession>A0ABV4D9Z1</accession>
<feature type="transmembrane region" description="Helical" evidence="1">
    <location>
        <begin position="63"/>
        <end position="82"/>
    </location>
</feature>
<sequence>MIKIFSLFYSLNRHCFFKNNLFLSEVGLSWKKIIFNFYLLMRCFFYLVFWGAVTVYTSQINVGTTHLVLSQIILMTLSILIFSKQAKMSNQKIKSLQFLLGRMFTEEERLINIKKVGRYYAIYALGTFILVDTAILPYFLKSGIGGVLLMVFCLVITTYYVYFKTVAIMDVKRSESPRYPWYISYFIVATVTLIFPAVLKSSAIEHLLGSSGFGIIVNVIFTLLTIHILMSLIIKRKPALKSIEQKGNFRGMTQEFFESYIKGAAFWLIIPAGLLGMLPISQISKTIALVTLLSFLLMPNICSKSMINYLKMIGWNKKCFLIRYGYRILFFLLVVQVILNIFVRLSLTFFMIGLVLTTVLVFSRIIVGVFIMESGHSDNKKIDYYGLFVITSVFLFAVLAYLLREL</sequence>
<proteinExistence type="predicted"/>
<feature type="transmembrane region" description="Helical" evidence="1">
    <location>
        <begin position="324"/>
        <end position="343"/>
    </location>
</feature>
<keyword evidence="1" id="KW-0472">Membrane</keyword>
<dbReference type="RefSeq" id="WP_369918250.1">
    <property type="nucleotide sequence ID" value="NZ_JBCLSQ010000013.1"/>
</dbReference>
<feature type="transmembrane region" description="Helical" evidence="1">
    <location>
        <begin position="146"/>
        <end position="167"/>
    </location>
</feature>
<dbReference type="EMBL" id="JBCLSQ010000013">
    <property type="protein sequence ID" value="MEY8538084.1"/>
    <property type="molecule type" value="Genomic_DNA"/>
</dbReference>
<evidence type="ECO:0000256" key="1">
    <source>
        <dbReference type="SAM" id="Phobius"/>
    </source>
</evidence>
<name>A0ABV4D9Z1_9LACT</name>
<feature type="transmembrane region" description="Helical" evidence="1">
    <location>
        <begin position="384"/>
        <end position="403"/>
    </location>
</feature>
<feature type="transmembrane region" description="Helical" evidence="1">
    <location>
        <begin position="37"/>
        <end position="57"/>
    </location>
</feature>
<protein>
    <submittedName>
        <fullName evidence="2">Uncharacterized protein</fullName>
    </submittedName>
</protein>
<evidence type="ECO:0000313" key="2">
    <source>
        <dbReference type="EMBL" id="MEY8538084.1"/>
    </source>
</evidence>
<keyword evidence="1" id="KW-1133">Transmembrane helix</keyword>
<dbReference type="Proteomes" id="UP001565242">
    <property type="component" value="Unassembled WGS sequence"/>
</dbReference>
<keyword evidence="3" id="KW-1185">Reference proteome</keyword>
<comment type="caution">
    <text evidence="2">The sequence shown here is derived from an EMBL/GenBank/DDBJ whole genome shotgun (WGS) entry which is preliminary data.</text>
</comment>
<gene>
    <name evidence="2" type="ORF">AALM99_06480</name>
</gene>
<keyword evidence="1" id="KW-0812">Transmembrane</keyword>
<evidence type="ECO:0000313" key="3">
    <source>
        <dbReference type="Proteomes" id="UP001565242"/>
    </source>
</evidence>
<feature type="transmembrane region" description="Helical" evidence="1">
    <location>
        <begin position="119"/>
        <end position="140"/>
    </location>
</feature>